<dbReference type="PANTHER" id="PTHR34686:SF5">
    <property type="entry name" value="OS05G0451300 PROTEIN"/>
    <property type="match status" value="1"/>
</dbReference>
<dbReference type="EMBL" id="PYDT01000008">
    <property type="protein sequence ID" value="THU53594.1"/>
    <property type="molecule type" value="Genomic_DNA"/>
</dbReference>
<dbReference type="STRING" id="52838.A0A4S8IYX1"/>
<dbReference type="AlphaFoldDB" id="A0A4S8IYX1"/>
<dbReference type="Proteomes" id="UP000317650">
    <property type="component" value="Chromosome 10"/>
</dbReference>
<evidence type="ECO:0000313" key="2">
    <source>
        <dbReference type="EMBL" id="THU53594.1"/>
    </source>
</evidence>
<keyword evidence="3" id="KW-1185">Reference proteome</keyword>
<organism evidence="2 3">
    <name type="scientific">Musa balbisiana</name>
    <name type="common">Banana</name>
    <dbReference type="NCBI Taxonomy" id="52838"/>
    <lineage>
        <taxon>Eukaryota</taxon>
        <taxon>Viridiplantae</taxon>
        <taxon>Streptophyta</taxon>
        <taxon>Embryophyta</taxon>
        <taxon>Tracheophyta</taxon>
        <taxon>Spermatophyta</taxon>
        <taxon>Magnoliopsida</taxon>
        <taxon>Liliopsida</taxon>
        <taxon>Zingiberales</taxon>
        <taxon>Musaceae</taxon>
        <taxon>Musa</taxon>
    </lineage>
</organism>
<comment type="caution">
    <text evidence="2">The sequence shown here is derived from an EMBL/GenBank/DDBJ whole genome shotgun (WGS) entry which is preliminary data.</text>
</comment>
<evidence type="ECO:0000256" key="1">
    <source>
        <dbReference type="SAM" id="MobiDB-lite"/>
    </source>
</evidence>
<gene>
    <name evidence="2" type="ORF">C4D60_Mb10t16070</name>
</gene>
<feature type="compositionally biased region" description="Polar residues" evidence="1">
    <location>
        <begin position="41"/>
        <end position="51"/>
    </location>
</feature>
<name>A0A4S8IYX1_MUSBA</name>
<evidence type="ECO:0008006" key="4">
    <source>
        <dbReference type="Google" id="ProtNLM"/>
    </source>
</evidence>
<evidence type="ECO:0000313" key="3">
    <source>
        <dbReference type="Proteomes" id="UP000317650"/>
    </source>
</evidence>
<feature type="region of interest" description="Disordered" evidence="1">
    <location>
        <begin position="24"/>
        <end position="56"/>
    </location>
</feature>
<sequence length="163" mass="18292">MSRPDRSDDHLPPEEAARVEAATREYFEGIAPKRHTKPSRSEYSSVYSDALQSADPDSIPELDKLRHLEARRQKLACDGHEVAEEYVETEYYKDLRCIDKQHHTTGTGFIKVEKSRGSSFVLGPVTDASSYQASCKGNPATNEWIPSADIVIPNSNKPKRSEN</sequence>
<accession>A0A4S8IYX1</accession>
<protein>
    <recommendedName>
        <fullName evidence="4">Maternal effect embryo arrest 59</fullName>
    </recommendedName>
</protein>
<proteinExistence type="predicted"/>
<dbReference type="PANTHER" id="PTHR34686">
    <property type="entry name" value="MATERNAL EFFECT EMBRYO ARREST PROTEIN"/>
    <property type="match status" value="1"/>
</dbReference>
<reference evidence="2 3" key="1">
    <citation type="journal article" date="2019" name="Nat. Plants">
        <title>Genome sequencing of Musa balbisiana reveals subgenome evolution and function divergence in polyploid bananas.</title>
        <authorList>
            <person name="Yao X."/>
        </authorList>
    </citation>
    <scope>NUCLEOTIDE SEQUENCE [LARGE SCALE GENOMIC DNA]</scope>
    <source>
        <strain evidence="3">cv. DH-PKW</strain>
        <tissue evidence="2">Leaves</tissue>
    </source>
</reference>